<comment type="subcellular location">
    <subcellularLocation>
        <location evidence="1">Cell membrane</location>
        <topology evidence="1">Multi-pass membrane protein</topology>
    </subcellularLocation>
</comment>
<evidence type="ECO:0000256" key="1">
    <source>
        <dbReference type="ARBA" id="ARBA00004651"/>
    </source>
</evidence>
<evidence type="ECO:0000313" key="10">
    <source>
        <dbReference type="EMBL" id="PAB00779.1"/>
    </source>
</evidence>
<name>A0A267HQY1_9ENTE</name>
<accession>A0A267HQY1</accession>
<dbReference type="AlphaFoldDB" id="A0A267HQY1"/>
<dbReference type="PROSITE" id="PS51012">
    <property type="entry name" value="ABC_TM2"/>
    <property type="match status" value="1"/>
</dbReference>
<evidence type="ECO:0000256" key="4">
    <source>
        <dbReference type="ARBA" id="ARBA00022475"/>
    </source>
</evidence>
<reference evidence="10 11" key="1">
    <citation type="submission" date="2015-08" db="EMBL/GenBank/DDBJ databases">
        <title>Enterococcus genome sequence.</title>
        <authorList>
            <person name="Acedo J.Z."/>
            <person name="Vederas J.C."/>
        </authorList>
    </citation>
    <scope>NUCLEOTIDE SEQUENCE [LARGE SCALE GENOMIC DNA]</scope>
    <source>
        <strain evidence="10 11">49</strain>
    </source>
</reference>
<dbReference type="GO" id="GO:0005886">
    <property type="term" value="C:plasma membrane"/>
    <property type="evidence" value="ECO:0007669"/>
    <property type="project" value="UniProtKB-SubCell"/>
</dbReference>
<feature type="transmembrane region" description="Helical" evidence="8">
    <location>
        <begin position="213"/>
        <end position="240"/>
    </location>
</feature>
<feature type="transmembrane region" description="Helical" evidence="8">
    <location>
        <begin position="282"/>
        <end position="299"/>
    </location>
</feature>
<comment type="similarity">
    <text evidence="2">Belongs to the ABC-2 integral membrane protein family.</text>
</comment>
<feature type="transmembrane region" description="Helical" evidence="8">
    <location>
        <begin position="21"/>
        <end position="40"/>
    </location>
</feature>
<keyword evidence="11" id="KW-1185">Reference proteome</keyword>
<organism evidence="10 11">
    <name type="scientific">Enterococcus canintestini</name>
    <dbReference type="NCBI Taxonomy" id="317010"/>
    <lineage>
        <taxon>Bacteria</taxon>
        <taxon>Bacillati</taxon>
        <taxon>Bacillota</taxon>
        <taxon>Bacilli</taxon>
        <taxon>Lactobacillales</taxon>
        <taxon>Enterococcaceae</taxon>
        <taxon>Enterococcus</taxon>
    </lineage>
</organism>
<dbReference type="EMBL" id="LHUG01000005">
    <property type="protein sequence ID" value="PAB00779.1"/>
    <property type="molecule type" value="Genomic_DNA"/>
</dbReference>
<feature type="transmembrane region" description="Helical" evidence="8">
    <location>
        <begin position="170"/>
        <end position="192"/>
    </location>
</feature>
<proteinExistence type="inferred from homology"/>
<dbReference type="PANTHER" id="PTHR30294">
    <property type="entry name" value="MEMBRANE COMPONENT OF ABC TRANSPORTER YHHJ-RELATED"/>
    <property type="match status" value="1"/>
</dbReference>
<evidence type="ECO:0000313" key="11">
    <source>
        <dbReference type="Proteomes" id="UP000216797"/>
    </source>
</evidence>
<keyword evidence="6 8" id="KW-1133">Transmembrane helix</keyword>
<dbReference type="InterPro" id="IPR047817">
    <property type="entry name" value="ABC2_TM_bact-type"/>
</dbReference>
<dbReference type="Proteomes" id="UP000216797">
    <property type="component" value="Unassembled WGS sequence"/>
</dbReference>
<feature type="transmembrane region" description="Helical" evidence="8">
    <location>
        <begin position="339"/>
        <end position="357"/>
    </location>
</feature>
<keyword evidence="7 8" id="KW-0472">Membrane</keyword>
<evidence type="ECO:0000256" key="2">
    <source>
        <dbReference type="ARBA" id="ARBA00007783"/>
    </source>
</evidence>
<keyword evidence="5 8" id="KW-0812">Transmembrane</keyword>
<dbReference type="InterPro" id="IPR013525">
    <property type="entry name" value="ABC2_TM"/>
</dbReference>
<comment type="caution">
    <text evidence="10">The sequence shown here is derived from an EMBL/GenBank/DDBJ whole genome shotgun (WGS) entry which is preliminary data.</text>
</comment>
<feature type="domain" description="ABC transmembrane type-2" evidence="9">
    <location>
        <begin position="135"/>
        <end position="360"/>
    </location>
</feature>
<sequence length="363" mass="40793">MIRFKAILVRVIKELVRDKRTLALMLIAPVIVLCLMNVVFDTNSETHVKIGVDSTVPSVVADNFPKDEVKVKKFSNDDNVKDKIQENDLDAFITLDGSKFHVTYENEDPTSTAQIKAMMQSLLTGNKLKELTMAVQKMAQETGQNVQFENYTVKNAYVYGSADSSFFDKIFPILIGFFVFFFVFLISGIALLRERTRGTLERLLATPVKRSEIVMGYLTGYGFFAIFQTLIIVFFSIYILKLQIVGSLWWVIATNILIALTALSMGIFVSTFANSEFQMVQFIPLVVIPQVFFSGLIPLDSMAGWVRNIAYIFPLSYGGEALTNIMIKGQGFSHIAPDLGMLVVFIVGFTILNIVGLKRYRKV</sequence>
<dbReference type="Pfam" id="PF12698">
    <property type="entry name" value="ABC2_membrane_3"/>
    <property type="match status" value="1"/>
</dbReference>
<keyword evidence="3" id="KW-0813">Transport</keyword>
<gene>
    <name evidence="10" type="ORF">AKL21_05855</name>
</gene>
<evidence type="ECO:0000256" key="3">
    <source>
        <dbReference type="ARBA" id="ARBA00022448"/>
    </source>
</evidence>
<evidence type="ECO:0000256" key="5">
    <source>
        <dbReference type="ARBA" id="ARBA00022692"/>
    </source>
</evidence>
<evidence type="ECO:0000256" key="8">
    <source>
        <dbReference type="SAM" id="Phobius"/>
    </source>
</evidence>
<evidence type="ECO:0000256" key="7">
    <source>
        <dbReference type="ARBA" id="ARBA00023136"/>
    </source>
</evidence>
<dbReference type="PANTHER" id="PTHR30294:SF38">
    <property type="entry name" value="TRANSPORT PERMEASE PROTEIN"/>
    <property type="match status" value="1"/>
</dbReference>
<protein>
    <submittedName>
        <fullName evidence="10">ABC transporter permease</fullName>
    </submittedName>
</protein>
<evidence type="ECO:0000256" key="6">
    <source>
        <dbReference type="ARBA" id="ARBA00022989"/>
    </source>
</evidence>
<dbReference type="GO" id="GO:0140359">
    <property type="term" value="F:ABC-type transporter activity"/>
    <property type="evidence" value="ECO:0007669"/>
    <property type="project" value="InterPro"/>
</dbReference>
<dbReference type="InterPro" id="IPR051449">
    <property type="entry name" value="ABC-2_transporter_component"/>
</dbReference>
<feature type="transmembrane region" description="Helical" evidence="8">
    <location>
        <begin position="246"/>
        <end position="270"/>
    </location>
</feature>
<keyword evidence="4" id="KW-1003">Cell membrane</keyword>
<evidence type="ECO:0000259" key="9">
    <source>
        <dbReference type="PROSITE" id="PS51012"/>
    </source>
</evidence>
<dbReference type="RefSeq" id="WP_095006417.1">
    <property type="nucleotide sequence ID" value="NZ_LHUG01000005.1"/>
</dbReference>